<keyword evidence="7" id="KW-1185">Reference proteome</keyword>
<dbReference type="eggNOG" id="KOG2597">
    <property type="taxonomic scope" value="Eukaryota"/>
</dbReference>
<dbReference type="EnsemblMetazoa" id="XM_003385689.3">
    <property type="protein sequence ID" value="XP_003385737.1"/>
    <property type="gene ID" value="LOC100640324"/>
</dbReference>
<dbReference type="Gene3D" id="3.40.630.10">
    <property type="entry name" value="Zn peptidases"/>
    <property type="match status" value="1"/>
</dbReference>
<evidence type="ECO:0000256" key="2">
    <source>
        <dbReference type="ARBA" id="ARBA00022438"/>
    </source>
</evidence>
<organism evidence="6">
    <name type="scientific">Amphimedon queenslandica</name>
    <name type="common">Sponge</name>
    <dbReference type="NCBI Taxonomy" id="400682"/>
    <lineage>
        <taxon>Eukaryota</taxon>
        <taxon>Metazoa</taxon>
        <taxon>Porifera</taxon>
        <taxon>Demospongiae</taxon>
        <taxon>Heteroscleromorpha</taxon>
        <taxon>Haplosclerida</taxon>
        <taxon>Niphatidae</taxon>
        <taxon>Amphimedon</taxon>
    </lineage>
</organism>
<dbReference type="InterPro" id="IPR000819">
    <property type="entry name" value="Peptidase_M17_C"/>
</dbReference>
<dbReference type="PRINTS" id="PR00481">
    <property type="entry name" value="LAMNOPPTDASE"/>
</dbReference>
<dbReference type="OrthoDB" id="412814at2759"/>
<dbReference type="Pfam" id="PF00883">
    <property type="entry name" value="Peptidase_M17"/>
    <property type="match status" value="1"/>
</dbReference>
<keyword evidence="4" id="KW-0378">Hydrolase</keyword>
<keyword evidence="2" id="KW-0031">Aminopeptidase</keyword>
<dbReference type="Proteomes" id="UP000007879">
    <property type="component" value="Unassembled WGS sequence"/>
</dbReference>
<dbReference type="InterPro" id="IPR041417">
    <property type="entry name" value="NPEPL1_N"/>
</dbReference>
<dbReference type="InterPro" id="IPR011356">
    <property type="entry name" value="Leucine_aapep/pepB"/>
</dbReference>
<dbReference type="PANTHER" id="PTHR11963">
    <property type="entry name" value="LEUCINE AMINOPEPTIDASE-RELATED"/>
    <property type="match status" value="1"/>
</dbReference>
<dbReference type="GO" id="GO:0030145">
    <property type="term" value="F:manganese ion binding"/>
    <property type="evidence" value="ECO:0007669"/>
    <property type="project" value="InterPro"/>
</dbReference>
<dbReference type="GO" id="GO:0070006">
    <property type="term" value="F:metalloaminopeptidase activity"/>
    <property type="evidence" value="ECO:0007669"/>
    <property type="project" value="InterPro"/>
</dbReference>
<evidence type="ECO:0000259" key="5">
    <source>
        <dbReference type="PROSITE" id="PS00631"/>
    </source>
</evidence>
<dbReference type="FunCoup" id="A0A1X7V5U6">
    <property type="interactions" value="30"/>
</dbReference>
<name>A0A1X7V5U6_AMPQE</name>
<dbReference type="InParanoid" id="A0A1X7V5U6"/>
<feature type="domain" description="Cytosol aminopeptidase" evidence="5">
    <location>
        <begin position="336"/>
        <end position="343"/>
    </location>
</feature>
<evidence type="ECO:0000313" key="7">
    <source>
        <dbReference type="Proteomes" id="UP000007879"/>
    </source>
</evidence>
<dbReference type="GO" id="GO:0006508">
    <property type="term" value="P:proteolysis"/>
    <property type="evidence" value="ECO:0007669"/>
    <property type="project" value="UniProtKB-KW"/>
</dbReference>
<comment type="similarity">
    <text evidence="1">Belongs to the peptidase M17 family.</text>
</comment>
<evidence type="ECO:0000313" key="6">
    <source>
        <dbReference type="EnsemblMetazoa" id="Aqu2.1.34887_001"/>
    </source>
</evidence>
<dbReference type="KEGG" id="aqu:100640324"/>
<dbReference type="EnsemblMetazoa" id="Aqu2.1.34887_001">
    <property type="protein sequence ID" value="Aqu2.1.34887_001"/>
    <property type="gene ID" value="Aqu2.1.34887"/>
</dbReference>
<reference evidence="6" key="2">
    <citation type="submission" date="2017-05" db="UniProtKB">
        <authorList>
            <consortium name="EnsemblMetazoa"/>
        </authorList>
    </citation>
    <scope>IDENTIFICATION</scope>
</reference>
<dbReference type="CDD" id="cd00433">
    <property type="entry name" value="Peptidase_M17"/>
    <property type="match status" value="1"/>
</dbReference>
<gene>
    <name evidence="6" type="primary">100640324</name>
</gene>
<dbReference type="PANTHER" id="PTHR11963:SF4">
    <property type="entry name" value="AMINOPEPTIDASE NPEPL1-RELATED"/>
    <property type="match status" value="1"/>
</dbReference>
<dbReference type="Pfam" id="PF18295">
    <property type="entry name" value="Pdase_M17_N2"/>
    <property type="match status" value="1"/>
</dbReference>
<evidence type="ECO:0000256" key="4">
    <source>
        <dbReference type="ARBA" id="ARBA00022801"/>
    </source>
</evidence>
<evidence type="ECO:0000256" key="3">
    <source>
        <dbReference type="ARBA" id="ARBA00022670"/>
    </source>
</evidence>
<dbReference type="AlphaFoldDB" id="A0A1X7V5U6"/>
<sequence length="519" mass="55754">MAVELQYCLTVPPGDPQQRPVRFIGKLRCLKDLKWLQISDYLSPRVDQQTWFAALESVEKNTTVSLWLSNAIVSALPFKVSRHNSPGRPHALSRTVNTLKLHDHPEYAFIIACERSEAYSLGCAVARCYPRYNKSTTGSVKNINVQVGFIFVGDDTRPLTDQERQALSETGEGIRLTQYIVDAPCSEMHTDGFLEQIKEVGAKLGLTPFVIRGENLREKGFGGIYGVGQGASRPPALAVLSHCPPGATKTIAWVGKGIVFDTGGTCLKTRLSMLGMKRDCGGAAAILGGFYAAVKLGFSENLHAVFCLAENSIGPLATRPDDVHTLYSGKTVEINNTDAEGRLVLGDGVVYASKDLKADIVVDMATLTGAQGIATGKYHGAILSNDEGIEGHCSIAGRASGDLAFPVPFSPELHFSEFNSVLADMKNSVQDRSNAQVSCAGLFIFSHLGFDFPGTWLHIDMAAPVSSGERATGYGVALLATLFGSLSSNPLLKSIAPAISMSSKAVDEHTVTKKRKIET</sequence>
<evidence type="ECO:0000256" key="1">
    <source>
        <dbReference type="ARBA" id="ARBA00009528"/>
    </source>
</evidence>
<dbReference type="Gene3D" id="3.40.50.10590">
    <property type="entry name" value="Zn-dependent exopeptidases"/>
    <property type="match status" value="1"/>
</dbReference>
<dbReference type="STRING" id="400682.A0A1X7V5U6"/>
<reference evidence="7" key="1">
    <citation type="journal article" date="2010" name="Nature">
        <title>The Amphimedon queenslandica genome and the evolution of animal complexity.</title>
        <authorList>
            <person name="Srivastava M."/>
            <person name="Simakov O."/>
            <person name="Chapman J."/>
            <person name="Fahey B."/>
            <person name="Gauthier M.E."/>
            <person name="Mitros T."/>
            <person name="Richards G.S."/>
            <person name="Conaco C."/>
            <person name="Dacre M."/>
            <person name="Hellsten U."/>
            <person name="Larroux C."/>
            <person name="Putnam N.H."/>
            <person name="Stanke M."/>
            <person name="Adamska M."/>
            <person name="Darling A."/>
            <person name="Degnan S.M."/>
            <person name="Oakley T.H."/>
            <person name="Plachetzki D.C."/>
            <person name="Zhai Y."/>
            <person name="Adamski M."/>
            <person name="Calcino A."/>
            <person name="Cummins S.F."/>
            <person name="Goodstein D.M."/>
            <person name="Harris C."/>
            <person name="Jackson D.J."/>
            <person name="Leys S.P."/>
            <person name="Shu S."/>
            <person name="Woodcroft B.J."/>
            <person name="Vervoort M."/>
            <person name="Kosik K.S."/>
            <person name="Manning G."/>
            <person name="Degnan B.M."/>
            <person name="Rokhsar D.S."/>
        </authorList>
    </citation>
    <scope>NUCLEOTIDE SEQUENCE [LARGE SCALE GENOMIC DNA]</scope>
</reference>
<dbReference type="SUPFAM" id="SSF53187">
    <property type="entry name" value="Zn-dependent exopeptidases"/>
    <property type="match status" value="1"/>
</dbReference>
<keyword evidence="3" id="KW-0645">Protease</keyword>
<dbReference type="OMA" id="MVCEQSD"/>
<protein>
    <recommendedName>
        <fullName evidence="5">Cytosol aminopeptidase domain-containing protein</fullName>
    </recommendedName>
</protein>
<dbReference type="PROSITE" id="PS00631">
    <property type="entry name" value="CYTOSOL_AP"/>
    <property type="match status" value="1"/>
</dbReference>
<dbReference type="GO" id="GO:0005737">
    <property type="term" value="C:cytoplasm"/>
    <property type="evidence" value="ECO:0007669"/>
    <property type="project" value="InterPro"/>
</dbReference>
<proteinExistence type="inferred from homology"/>
<accession>A0A1X7V5U6</accession>